<feature type="region of interest" description="Disordered" evidence="1">
    <location>
        <begin position="1"/>
        <end position="112"/>
    </location>
</feature>
<proteinExistence type="predicted"/>
<evidence type="ECO:0000313" key="2">
    <source>
        <dbReference type="EMBL" id="CAF5027334.1"/>
    </source>
</evidence>
<feature type="compositionally biased region" description="Basic and acidic residues" evidence="1">
    <location>
        <begin position="65"/>
        <end position="83"/>
    </location>
</feature>
<dbReference type="EMBL" id="CAJOBR010041511">
    <property type="protein sequence ID" value="CAF5027334.1"/>
    <property type="molecule type" value="Genomic_DNA"/>
</dbReference>
<accession>A0A822BGL1</accession>
<feature type="compositionally biased region" description="Polar residues" evidence="1">
    <location>
        <begin position="19"/>
        <end position="38"/>
    </location>
</feature>
<name>A0A822BGL1_9BILA</name>
<feature type="compositionally biased region" description="Polar residues" evidence="1">
    <location>
        <begin position="84"/>
        <end position="111"/>
    </location>
</feature>
<feature type="non-terminal residue" evidence="2">
    <location>
        <position position="136"/>
    </location>
</feature>
<protein>
    <submittedName>
        <fullName evidence="2">Uncharacterized protein</fullName>
    </submittedName>
</protein>
<dbReference type="AlphaFoldDB" id="A0A822BGL1"/>
<sequence length="136" mass="14626">ATDKVQAIGSPDAVPTRTEPVQNDPPSSSTTKQQQATDKIQAIASPDVASTRTEPVSNDSPLDSTAKHQPTEKIQKVASHDPTTHQQQSTPEAIPNNPSIDLNSRQQQQQPVLDATKNVESLDITVDQQKLASDKV</sequence>
<evidence type="ECO:0000256" key="1">
    <source>
        <dbReference type="SAM" id="MobiDB-lite"/>
    </source>
</evidence>
<organism evidence="2 3">
    <name type="scientific">Rotaria socialis</name>
    <dbReference type="NCBI Taxonomy" id="392032"/>
    <lineage>
        <taxon>Eukaryota</taxon>
        <taxon>Metazoa</taxon>
        <taxon>Spiralia</taxon>
        <taxon>Gnathifera</taxon>
        <taxon>Rotifera</taxon>
        <taxon>Eurotatoria</taxon>
        <taxon>Bdelloidea</taxon>
        <taxon>Philodinida</taxon>
        <taxon>Philodinidae</taxon>
        <taxon>Rotaria</taxon>
    </lineage>
</organism>
<comment type="caution">
    <text evidence="2">The sequence shown here is derived from an EMBL/GenBank/DDBJ whole genome shotgun (WGS) entry which is preliminary data.</text>
</comment>
<feature type="non-terminal residue" evidence="2">
    <location>
        <position position="1"/>
    </location>
</feature>
<feature type="compositionally biased region" description="Polar residues" evidence="1">
    <location>
        <begin position="48"/>
        <end position="63"/>
    </location>
</feature>
<gene>
    <name evidence="2" type="ORF">QYT958_LOCUS40410</name>
</gene>
<evidence type="ECO:0000313" key="3">
    <source>
        <dbReference type="Proteomes" id="UP000663848"/>
    </source>
</evidence>
<dbReference type="Proteomes" id="UP000663848">
    <property type="component" value="Unassembled WGS sequence"/>
</dbReference>
<reference evidence="2" key="1">
    <citation type="submission" date="2021-02" db="EMBL/GenBank/DDBJ databases">
        <authorList>
            <person name="Nowell W R."/>
        </authorList>
    </citation>
    <scope>NUCLEOTIDE SEQUENCE</scope>
</reference>